<keyword evidence="11" id="KW-0378">Hydrolase</keyword>
<keyword evidence="5" id="KW-1003">Cell membrane</keyword>
<feature type="domain" description="Tyrosine specific protein phosphatases" evidence="23">
    <location>
        <begin position="1568"/>
        <end position="1642"/>
    </location>
</feature>
<comment type="catalytic activity">
    <reaction evidence="17">
        <text>O-phospho-L-tyrosyl-[protein] + H2O = L-tyrosyl-[protein] + phosphate</text>
        <dbReference type="Rhea" id="RHEA:10684"/>
        <dbReference type="Rhea" id="RHEA-COMP:10136"/>
        <dbReference type="Rhea" id="RHEA-COMP:20101"/>
        <dbReference type="ChEBI" id="CHEBI:15377"/>
        <dbReference type="ChEBI" id="CHEBI:43474"/>
        <dbReference type="ChEBI" id="CHEBI:46858"/>
        <dbReference type="ChEBI" id="CHEBI:61978"/>
        <dbReference type="EC" id="3.1.3.48"/>
    </reaction>
</comment>
<dbReference type="FunFam" id="2.60.40.10:FF:000313">
    <property type="entry name" value="Receptor-type tyrosine-protein phosphatase zeta"/>
    <property type="match status" value="1"/>
</dbReference>
<feature type="region of interest" description="Disordered" evidence="20">
    <location>
        <begin position="836"/>
        <end position="883"/>
    </location>
</feature>
<dbReference type="SUPFAM" id="SSF51069">
    <property type="entry name" value="Carbonic anhydrase"/>
    <property type="match status" value="1"/>
</dbReference>
<feature type="compositionally biased region" description="Polar residues" evidence="20">
    <location>
        <begin position="849"/>
        <end position="858"/>
    </location>
</feature>
<evidence type="ECO:0000259" key="25">
    <source>
        <dbReference type="PROSITE" id="PS51144"/>
    </source>
</evidence>
<evidence type="ECO:0000256" key="4">
    <source>
        <dbReference type="ARBA" id="ARBA00013064"/>
    </source>
</evidence>
<feature type="domain" description="Alpha-carbonic anhydrase" evidence="25">
    <location>
        <begin position="36"/>
        <end position="300"/>
    </location>
</feature>
<evidence type="ECO:0000259" key="22">
    <source>
        <dbReference type="PROSITE" id="PS50055"/>
    </source>
</evidence>
<dbReference type="PROSITE" id="PS50055">
    <property type="entry name" value="TYR_PHOSPHATASE_PTP"/>
    <property type="match status" value="2"/>
</dbReference>
<name>A0A8J1J8S2_XENTR</name>
<dbReference type="Gene3D" id="3.90.190.10">
    <property type="entry name" value="Protein tyrosine phosphatase superfamily"/>
    <property type="match status" value="2"/>
</dbReference>
<dbReference type="PANTHER" id="PTHR19134:SF461">
    <property type="entry name" value="RECEPTOR-TYPE TYROSINE-PROTEIN PHOSPHATASE ZETA"/>
    <property type="match status" value="1"/>
</dbReference>
<evidence type="ECO:0000256" key="2">
    <source>
        <dbReference type="ARBA" id="ARBA00004613"/>
    </source>
</evidence>
<feature type="compositionally biased region" description="Polar residues" evidence="20">
    <location>
        <begin position="868"/>
        <end position="880"/>
    </location>
</feature>
<keyword evidence="16" id="KW-0325">Glycoprotein</keyword>
<evidence type="ECO:0000313" key="26">
    <source>
        <dbReference type="Proteomes" id="UP000008143"/>
    </source>
</evidence>
<feature type="signal peptide" evidence="21">
    <location>
        <begin position="1"/>
        <end position="22"/>
    </location>
</feature>
<dbReference type="SMART" id="SM00060">
    <property type="entry name" value="FN3"/>
    <property type="match status" value="1"/>
</dbReference>
<dbReference type="InterPro" id="IPR016130">
    <property type="entry name" value="Tyr_Pase_AS"/>
</dbReference>
<dbReference type="PROSITE" id="PS51144">
    <property type="entry name" value="ALPHA_CA_2"/>
    <property type="match status" value="1"/>
</dbReference>
<evidence type="ECO:0000256" key="17">
    <source>
        <dbReference type="ARBA" id="ARBA00051722"/>
    </source>
</evidence>
<feature type="domain" description="Fibronectin type-III" evidence="24">
    <location>
        <begin position="314"/>
        <end position="412"/>
    </location>
</feature>
<feature type="compositionally biased region" description="Low complexity" evidence="20">
    <location>
        <begin position="977"/>
        <end position="989"/>
    </location>
</feature>
<dbReference type="Gene3D" id="2.60.40.10">
    <property type="entry name" value="Immunoglobulins"/>
    <property type="match status" value="1"/>
</dbReference>
<dbReference type="FunFam" id="3.10.200.10:FF:000004">
    <property type="entry name" value="receptor-type tyrosine-protein phosphatase zeta isoform X1"/>
    <property type="match status" value="1"/>
</dbReference>
<feature type="compositionally biased region" description="Polar residues" evidence="20">
    <location>
        <begin position="928"/>
        <end position="939"/>
    </location>
</feature>
<keyword evidence="12" id="KW-0904">Protein phosphatase</keyword>
<organism evidence="26 27">
    <name type="scientific">Xenopus tropicalis</name>
    <name type="common">Western clawed frog</name>
    <name type="synonym">Silurana tropicalis</name>
    <dbReference type="NCBI Taxonomy" id="8364"/>
    <lineage>
        <taxon>Eukaryota</taxon>
        <taxon>Metazoa</taxon>
        <taxon>Chordata</taxon>
        <taxon>Craniata</taxon>
        <taxon>Vertebrata</taxon>
        <taxon>Euteleostomi</taxon>
        <taxon>Amphibia</taxon>
        <taxon>Batrachia</taxon>
        <taxon>Anura</taxon>
        <taxon>Pipoidea</taxon>
        <taxon>Pipidae</taxon>
        <taxon>Xenopodinae</taxon>
        <taxon>Xenopus</taxon>
        <taxon>Silurana</taxon>
    </lineage>
</organism>
<evidence type="ECO:0000256" key="18">
    <source>
        <dbReference type="ARBA" id="ARBA00059596"/>
    </source>
</evidence>
<evidence type="ECO:0000256" key="15">
    <source>
        <dbReference type="ARBA" id="ARBA00023157"/>
    </source>
</evidence>
<dbReference type="FunFam" id="3.90.190.10:FF:000016">
    <property type="entry name" value="receptor-type tyrosine-protein phosphatase gamma isoform X1"/>
    <property type="match status" value="1"/>
</dbReference>
<dbReference type="InterPro" id="IPR003961">
    <property type="entry name" value="FN3_dom"/>
</dbReference>
<evidence type="ECO:0000256" key="20">
    <source>
        <dbReference type="SAM" id="MobiDB-lite"/>
    </source>
</evidence>
<comment type="subcellular location">
    <subcellularLocation>
        <location evidence="1">Cell membrane</location>
        <topology evidence="1">Single-pass type I membrane protein</topology>
    </subcellularLocation>
    <subcellularLocation>
        <location evidence="2">Secreted</location>
    </subcellularLocation>
</comment>
<keyword evidence="27" id="KW-0675">Receptor</keyword>
<evidence type="ECO:0000313" key="27">
    <source>
        <dbReference type="RefSeq" id="XP_031753420.1"/>
    </source>
</evidence>
<dbReference type="PROSITE" id="PS00383">
    <property type="entry name" value="TYR_PHOSPHATASE_1"/>
    <property type="match status" value="1"/>
</dbReference>
<evidence type="ECO:0000256" key="16">
    <source>
        <dbReference type="ARBA" id="ARBA00023180"/>
    </source>
</evidence>
<keyword evidence="15" id="KW-1015">Disulfide bond</keyword>
<dbReference type="CDD" id="cd03122">
    <property type="entry name" value="alpha_CARP_receptor_like"/>
    <property type="match status" value="1"/>
</dbReference>
<dbReference type="PROSITE" id="PS50853">
    <property type="entry name" value="FN3"/>
    <property type="match status" value="1"/>
</dbReference>
<dbReference type="InterPro" id="IPR036398">
    <property type="entry name" value="CA_dom_sf"/>
</dbReference>
<evidence type="ECO:0000256" key="10">
    <source>
        <dbReference type="ARBA" id="ARBA00022737"/>
    </source>
</evidence>
<evidence type="ECO:0000256" key="19">
    <source>
        <dbReference type="ARBA" id="ARBA00068084"/>
    </source>
</evidence>
<evidence type="ECO:0000256" key="13">
    <source>
        <dbReference type="ARBA" id="ARBA00022989"/>
    </source>
</evidence>
<dbReference type="Gene3D" id="3.10.200.10">
    <property type="entry name" value="Alpha carbonic anhydrase"/>
    <property type="match status" value="1"/>
</dbReference>
<dbReference type="InterPro" id="IPR029021">
    <property type="entry name" value="Prot-tyrosine_phosphatase-like"/>
</dbReference>
<dbReference type="GeneID" id="100125091"/>
<dbReference type="InterPro" id="IPR000387">
    <property type="entry name" value="Tyr_Pase_dom"/>
</dbReference>
<keyword evidence="8" id="KW-0812">Transmembrane</keyword>
<keyword evidence="13" id="KW-1133">Transmembrane helix</keyword>
<evidence type="ECO:0000256" key="7">
    <source>
        <dbReference type="ARBA" id="ARBA00022553"/>
    </source>
</evidence>
<dbReference type="InterPro" id="IPR001148">
    <property type="entry name" value="CA_dom"/>
</dbReference>
<dbReference type="Pfam" id="PF00041">
    <property type="entry name" value="fn3"/>
    <property type="match status" value="1"/>
</dbReference>
<dbReference type="Xenbase" id="XB-GENE-1011831">
    <property type="gene designation" value="ptprz1"/>
</dbReference>
<keyword evidence="7" id="KW-0597">Phosphoprotein</keyword>
<evidence type="ECO:0000256" key="21">
    <source>
        <dbReference type="SAM" id="SignalP"/>
    </source>
</evidence>
<dbReference type="GO" id="GO:0007417">
    <property type="term" value="P:central nervous system development"/>
    <property type="evidence" value="ECO:0007669"/>
    <property type="project" value="UniProtKB-ARBA"/>
</dbReference>
<dbReference type="InterPro" id="IPR050348">
    <property type="entry name" value="Protein-Tyr_Phosphatase"/>
</dbReference>
<dbReference type="InterPro" id="IPR003595">
    <property type="entry name" value="Tyr_Pase_cat"/>
</dbReference>
<dbReference type="SMART" id="SM00194">
    <property type="entry name" value="PTPc"/>
    <property type="match status" value="2"/>
</dbReference>
<sequence>MLNPRCFLACLQLLSVWQVGLPFSYYRQQRKLTEEIDWSYTETLNQENWVKKYPVCNGAKQSPINIDEDLTQLNTNLKKLHFEGWDKESSELTLIRNTGKTVEINLTDDYYLSGGALDSQYKASRITFHWGKCNATSDGSEHSLEGQKFPLEMQIFCFNHNEFKNIDEAISGNGKIKALSILFKVGQEDNVHYNEIIDGVDNVHRFGTKVALGPFILSNLLPDYTDKYYTYNGSLTTPPCSETVEWIVFKDTVTISESQLEMFCEILTMQQSGYVMVMDYLQNNYRHQQYKFSGQVFSSYTGTEEIPEPVCSSEPEDVRADSKNNTSLLITWRRPRVVYDAVIERYLVFYQHLEGEDQTKHEYLTDGYQDLGAIIYNLVPNTSYVLQVVAICTNGLYGKRSDQVIVDMTVDAQGTDQFTDFTETEEDIEDSEEVEEENENKSTRIFLSTVSSTNQKQAQGGQATTSSYSEEITYVTTVKTEGDKLKEHRDVLKAYLYPTLQTTTKTMSDTTVGSSRKSVEHAVMPQSVSEATTYLSKDFKSRVEIWMLNISDSTQSVTEEDEQTSADSELHTTTTSWKRRILIPTRNPKPVSNHTTDTTPPTVSATFVSEITPQGNIVSSDINDYFSSTSEDIAKVTAPVTEFDLYKISTSTSTSNVPVVSEEQHPTDSVSLHIDELLSTSFSSGATVLQATASSLEEMNKATLPGKEMLPVSNTTFSTPEALLESVSASFGHHDSESSVSEVLSQATLSQTTQPVSNAGFPKSESPSTLTMLTATSQTSSDILPTVSSDAKMGPSVVDDGFIIASTYSTSHTETQGNVVADNSSFVHREMLKNKTFSEHSEQSEDGSAFSTAAADNNIDSDMEGESYLSTTMPMSSTGQKHIPFTAPETHVQTLNTLLENTSESRSWAVLTDEESGSGPSTSDSLSDNETSTDFNFSDINDRDKDYEVAIQPGKADLTPGSEMTSPPSVTSERSPVVNVSEAEASNSSHESRVGLAEGLESEEKTVIPLVVVSSLTFICLVVLVGILIYWRKCFQTAHFYLEDNASSRVISSPPIPVFPVADDVEAIPLKQFPKHVEELHSRNGFTDEFEKLKEFYQEIQNCTADLGITSDNSNHPDNKNKNRYVNIVAYDHSRVKLSQLGEKEGKATDYINANFVDGYNKQKAYIAAQGPLKSTAEDFWRMLWEHNVEVIVMITNLVEKGRRKCDQYWPSDGSEEYGSFLVTHKNTKVLAYYTVRTFILRNNKIKKGSQKGRHNELTVVQYHYTQWPDMGVPEYTLPVLTFVRKASATKCNGNGPVVVHCSAGVGRTGTYIVLDSMLKQIQHEGTVNIFGFLKHIRSQRNYLVQTEEQYIFIHDALVEAILSRETEVPESHIHGYVNTLLTTGPSGKSRLETQFKLLSEPNILQCDYSMALKPQNRDKNRTSSIIPVERSRVGLSSLAGEGTDYINASYVMGYHESNQFIITQHPLLHTIKDFWRMMWDHNSQLIVMLPDNQNMAEDEFVYWPNKDQPIMCDTFTVSLVGEDHMCLSNEEKLIIQDFILEATQDDYVLEVRHFQCPKWPNPDSPISKTFEIINLIKEEATNKDGTIIVHDEYGGVTAGTFCALYSLMHQLEQENSVDIYQLAKMINLMRPGIFTDIEQYQFLYKAMLSLVSTRQEEDSMVFMDTNGASLPDGSMAESLESLV</sequence>
<evidence type="ECO:0000259" key="23">
    <source>
        <dbReference type="PROSITE" id="PS50056"/>
    </source>
</evidence>
<comment type="function">
    <text evidence="18">Protein tyrosine phosphatase that negatively regulates oligodendrocyte precursor proliferation in the embryonic spinal cord. Required for normal differentiation of the precursor cells into mature, fully myelinating oligodendrocytes. May play a role in protecting oligondendrocytes against apoptosis. May play a role in the establishment of contextual memory, probably via the dephosphorylation of proteins that are part of important signaling cascades.</text>
</comment>
<feature type="region of interest" description="Disordered" evidence="20">
    <location>
        <begin position="953"/>
        <end position="992"/>
    </location>
</feature>
<dbReference type="CDD" id="cd00063">
    <property type="entry name" value="FN3"/>
    <property type="match status" value="1"/>
</dbReference>
<feature type="chain" id="PRO_5035298182" description="Receptor-type tyrosine-protein phosphatase zeta" evidence="21">
    <location>
        <begin position="23"/>
        <end position="1684"/>
    </location>
</feature>
<keyword evidence="10" id="KW-0677">Repeat</keyword>
<dbReference type="SMART" id="SM00404">
    <property type="entry name" value="PTPc_motif"/>
    <property type="match status" value="2"/>
</dbReference>
<evidence type="ECO:0000256" key="1">
    <source>
        <dbReference type="ARBA" id="ARBA00004251"/>
    </source>
</evidence>
<dbReference type="GO" id="GO:0004725">
    <property type="term" value="F:protein tyrosine phosphatase activity"/>
    <property type="evidence" value="ECO:0007669"/>
    <property type="project" value="UniProtKB-EC"/>
</dbReference>
<feature type="domain" description="Tyrosine-protein phosphatase" evidence="22">
    <location>
        <begin position="1086"/>
        <end position="1361"/>
    </location>
</feature>
<dbReference type="InterPro" id="IPR000242">
    <property type="entry name" value="PTP_cat"/>
</dbReference>
<evidence type="ECO:0000256" key="8">
    <source>
        <dbReference type="ARBA" id="ARBA00022692"/>
    </source>
</evidence>
<dbReference type="Pfam" id="PF00194">
    <property type="entry name" value="Carb_anhydrase"/>
    <property type="match status" value="1"/>
</dbReference>
<evidence type="ECO:0000256" key="3">
    <source>
        <dbReference type="ARBA" id="ARBA00006246"/>
    </source>
</evidence>
<dbReference type="CTD" id="5803"/>
<dbReference type="SMART" id="SM01057">
    <property type="entry name" value="Carb_anhydrase"/>
    <property type="match status" value="1"/>
</dbReference>
<evidence type="ECO:0000256" key="6">
    <source>
        <dbReference type="ARBA" id="ARBA00022525"/>
    </source>
</evidence>
<reference evidence="27" key="1">
    <citation type="submission" date="2025-08" db="UniProtKB">
        <authorList>
            <consortium name="RefSeq"/>
        </authorList>
    </citation>
    <scope>IDENTIFICATION</scope>
    <source>
        <strain evidence="27">Nigerian</strain>
        <tissue evidence="27">Liver and blood</tissue>
    </source>
</reference>
<dbReference type="Proteomes" id="UP000008143">
    <property type="component" value="Chromosome 3"/>
</dbReference>
<dbReference type="EC" id="3.1.3.48" evidence="4"/>
<feature type="region of interest" description="Disordered" evidence="20">
    <location>
        <begin position="905"/>
        <end position="940"/>
    </location>
</feature>
<keyword evidence="9 21" id="KW-0732">Signal</keyword>
<feature type="domain" description="Tyrosine specific protein phosphatases" evidence="23">
    <location>
        <begin position="1278"/>
        <end position="1352"/>
    </location>
</feature>
<protein>
    <recommendedName>
        <fullName evidence="19">Receptor-type tyrosine-protein phosphatase zeta</fullName>
        <ecNumber evidence="4">3.1.3.48</ecNumber>
    </recommendedName>
</protein>
<dbReference type="PANTHER" id="PTHR19134">
    <property type="entry name" value="RECEPTOR-TYPE TYROSINE-PROTEIN PHOSPHATASE"/>
    <property type="match status" value="1"/>
</dbReference>
<feature type="domain" description="Tyrosine-protein phosphatase" evidence="22">
    <location>
        <begin position="1392"/>
        <end position="1651"/>
    </location>
</feature>
<dbReference type="InterPro" id="IPR041887">
    <property type="entry name" value="Alpha_CARP_receptor-type"/>
</dbReference>
<evidence type="ECO:0000256" key="14">
    <source>
        <dbReference type="ARBA" id="ARBA00023136"/>
    </source>
</evidence>
<dbReference type="RefSeq" id="XP_031753420.1">
    <property type="nucleotide sequence ID" value="XM_031897560.1"/>
</dbReference>
<keyword evidence="26" id="KW-1185">Reference proteome</keyword>
<dbReference type="AGR" id="Xenbase:XB-GENE-1011831"/>
<dbReference type="PRINTS" id="PR00700">
    <property type="entry name" value="PRTYPHPHTASE"/>
</dbReference>
<feature type="compositionally biased region" description="Low complexity" evidence="20">
    <location>
        <begin position="917"/>
        <end position="926"/>
    </location>
</feature>
<dbReference type="FunFam" id="3.90.190.10:FF:000013">
    <property type="entry name" value="receptor-type tyrosine-protein phosphatase zeta isoform X1"/>
    <property type="match status" value="1"/>
</dbReference>
<keyword evidence="14" id="KW-0472">Membrane</keyword>
<evidence type="ECO:0000256" key="9">
    <source>
        <dbReference type="ARBA" id="ARBA00022729"/>
    </source>
</evidence>
<accession>A0A8J1J8S2</accession>
<dbReference type="GO" id="GO:0005886">
    <property type="term" value="C:plasma membrane"/>
    <property type="evidence" value="ECO:0007669"/>
    <property type="project" value="UniProtKB-SubCell"/>
</dbReference>
<evidence type="ECO:0000256" key="5">
    <source>
        <dbReference type="ARBA" id="ARBA00022475"/>
    </source>
</evidence>
<comment type="similarity">
    <text evidence="3">Belongs to the protein-tyrosine phosphatase family. Receptor class 5 subfamily.</text>
</comment>
<dbReference type="InterPro" id="IPR036116">
    <property type="entry name" value="FN3_sf"/>
</dbReference>
<evidence type="ECO:0000259" key="24">
    <source>
        <dbReference type="PROSITE" id="PS50853"/>
    </source>
</evidence>
<dbReference type="InterPro" id="IPR013783">
    <property type="entry name" value="Ig-like_fold"/>
</dbReference>
<evidence type="ECO:0000313" key="28">
    <source>
        <dbReference type="Xenbase" id="XB-GENE-1011831"/>
    </source>
</evidence>
<dbReference type="PROSITE" id="PS50056">
    <property type="entry name" value="TYR_PHOSPHATASE_2"/>
    <property type="match status" value="2"/>
</dbReference>
<dbReference type="GO" id="GO:0005576">
    <property type="term" value="C:extracellular region"/>
    <property type="evidence" value="ECO:0007669"/>
    <property type="project" value="UniProtKB-SubCell"/>
</dbReference>
<dbReference type="SUPFAM" id="SSF49265">
    <property type="entry name" value="Fibronectin type III"/>
    <property type="match status" value="1"/>
</dbReference>
<evidence type="ECO:0000256" key="11">
    <source>
        <dbReference type="ARBA" id="ARBA00022801"/>
    </source>
</evidence>
<dbReference type="SUPFAM" id="SSF52799">
    <property type="entry name" value="(Phosphotyrosine protein) phosphatases II"/>
    <property type="match status" value="2"/>
</dbReference>
<feature type="compositionally biased region" description="Polar residues" evidence="20">
    <location>
        <begin position="962"/>
        <end position="974"/>
    </location>
</feature>
<gene>
    <name evidence="27 28" type="primary">ptprz1</name>
    <name evidence="27" type="synonym">rptp-b</name>
    <name evidence="27" type="synonym">rptp-beta</name>
    <name evidence="27" type="synonym">rptpb</name>
    <name evidence="27" type="synonym">xrptp-b</name>
    <name evidence="27" type="synonym">xrptp-beta</name>
    <name evidence="27" type="synonym">xrptpb</name>
</gene>
<evidence type="ECO:0000256" key="12">
    <source>
        <dbReference type="ARBA" id="ARBA00022912"/>
    </source>
</evidence>
<dbReference type="Pfam" id="PF00102">
    <property type="entry name" value="Y_phosphatase"/>
    <property type="match status" value="2"/>
</dbReference>
<proteinExistence type="inferred from homology"/>
<keyword evidence="6" id="KW-0964">Secreted</keyword>